<evidence type="ECO:0000313" key="3">
    <source>
        <dbReference type="EMBL" id="KAE9543511.1"/>
    </source>
</evidence>
<keyword evidence="4" id="KW-1185">Reference proteome</keyword>
<accession>A0A6G0U314</accession>
<dbReference type="InterPro" id="IPR012337">
    <property type="entry name" value="RNaseH-like_sf"/>
</dbReference>
<dbReference type="InterPro" id="IPR052160">
    <property type="entry name" value="Gypsy_RT_Integrase-like"/>
</dbReference>
<dbReference type="OrthoDB" id="6625139at2759"/>
<proteinExistence type="predicted"/>
<organism evidence="3 4">
    <name type="scientific">Aphis glycines</name>
    <name type="common">Soybean aphid</name>
    <dbReference type="NCBI Taxonomy" id="307491"/>
    <lineage>
        <taxon>Eukaryota</taxon>
        <taxon>Metazoa</taxon>
        <taxon>Ecdysozoa</taxon>
        <taxon>Arthropoda</taxon>
        <taxon>Hexapoda</taxon>
        <taxon>Insecta</taxon>
        <taxon>Pterygota</taxon>
        <taxon>Neoptera</taxon>
        <taxon>Paraneoptera</taxon>
        <taxon>Hemiptera</taxon>
        <taxon>Sternorrhyncha</taxon>
        <taxon>Aphidomorpha</taxon>
        <taxon>Aphidoidea</taxon>
        <taxon>Aphididae</taxon>
        <taxon>Aphidini</taxon>
        <taxon>Aphis</taxon>
        <taxon>Aphis</taxon>
    </lineage>
</organism>
<protein>
    <recommendedName>
        <fullName evidence="2">Integrase zinc-binding domain-containing protein</fullName>
    </recommendedName>
</protein>
<feature type="domain" description="Integrase zinc-binding" evidence="2">
    <location>
        <begin position="97"/>
        <end position="152"/>
    </location>
</feature>
<dbReference type="Proteomes" id="UP000475862">
    <property type="component" value="Unassembled WGS sequence"/>
</dbReference>
<dbReference type="Gene3D" id="3.30.420.10">
    <property type="entry name" value="Ribonuclease H-like superfamily/Ribonuclease H"/>
    <property type="match status" value="1"/>
</dbReference>
<reference evidence="3 4" key="1">
    <citation type="submission" date="2019-08" db="EMBL/GenBank/DDBJ databases">
        <title>The genome of the soybean aphid Biotype 1, its phylome, world population structure and adaptation to the North American continent.</title>
        <authorList>
            <person name="Giordano R."/>
            <person name="Donthu R.K."/>
            <person name="Hernandez A.G."/>
            <person name="Wright C.L."/>
            <person name="Zimin A.V."/>
        </authorList>
    </citation>
    <scope>NUCLEOTIDE SEQUENCE [LARGE SCALE GENOMIC DNA]</scope>
    <source>
        <tissue evidence="3">Whole aphids</tissue>
    </source>
</reference>
<evidence type="ECO:0000313" key="4">
    <source>
        <dbReference type="Proteomes" id="UP000475862"/>
    </source>
</evidence>
<dbReference type="PANTHER" id="PTHR47266">
    <property type="entry name" value="ENDONUCLEASE-RELATED"/>
    <property type="match status" value="1"/>
</dbReference>
<dbReference type="GO" id="GO:0003676">
    <property type="term" value="F:nucleic acid binding"/>
    <property type="evidence" value="ECO:0007669"/>
    <property type="project" value="InterPro"/>
</dbReference>
<gene>
    <name evidence="3" type="ORF">AGLY_002311</name>
</gene>
<sequence>MGHIDALSRSPTSLPQDTEMELLDERLEVFVTMTEEEKVISMQRTDTRLKEIMEILGREQTGCSATDNEIVKNYHMQKWILYRKVNVDGEDKQLWVVPNAMHKSIVIRFHDLAGHFAVDRMVNKIKERYDFPRMRRYAQVHIRCCPECVLLKVPRGKQSGELHPIKPGKRPFEVVNVDHIGPFVKSTKGNSYILVLIDNLTKYVQLYPVKIHVSHIKGYHIPEDEEEPDEPTTTHDGLKGSQTTGERPRMERRPPGWQMSYQM</sequence>
<dbReference type="Pfam" id="PF17921">
    <property type="entry name" value="Integrase_H2C2"/>
    <property type="match status" value="1"/>
</dbReference>
<dbReference type="SUPFAM" id="SSF53098">
    <property type="entry name" value="Ribonuclease H-like"/>
    <property type="match status" value="1"/>
</dbReference>
<dbReference type="EMBL" id="VYZN01000008">
    <property type="protein sequence ID" value="KAE9543511.1"/>
    <property type="molecule type" value="Genomic_DNA"/>
</dbReference>
<dbReference type="AlphaFoldDB" id="A0A6G0U314"/>
<dbReference type="InterPro" id="IPR036397">
    <property type="entry name" value="RNaseH_sf"/>
</dbReference>
<name>A0A6G0U314_APHGL</name>
<feature type="region of interest" description="Disordered" evidence="1">
    <location>
        <begin position="222"/>
        <end position="263"/>
    </location>
</feature>
<evidence type="ECO:0000256" key="1">
    <source>
        <dbReference type="SAM" id="MobiDB-lite"/>
    </source>
</evidence>
<evidence type="ECO:0000259" key="2">
    <source>
        <dbReference type="Pfam" id="PF17921"/>
    </source>
</evidence>
<dbReference type="InterPro" id="IPR041588">
    <property type="entry name" value="Integrase_H2C2"/>
</dbReference>
<dbReference type="Gene3D" id="1.10.340.70">
    <property type="match status" value="1"/>
</dbReference>
<comment type="caution">
    <text evidence="3">The sequence shown here is derived from an EMBL/GenBank/DDBJ whole genome shotgun (WGS) entry which is preliminary data.</text>
</comment>